<dbReference type="GO" id="GO:0004175">
    <property type="term" value="F:endopeptidase activity"/>
    <property type="evidence" value="ECO:0007669"/>
    <property type="project" value="TreeGrafter"/>
</dbReference>
<dbReference type="InterPro" id="IPR029045">
    <property type="entry name" value="ClpP/crotonase-like_dom_sf"/>
</dbReference>
<dbReference type="SMART" id="SM00228">
    <property type="entry name" value="PDZ"/>
    <property type="match status" value="1"/>
</dbReference>
<evidence type="ECO:0000256" key="4">
    <source>
        <dbReference type="ARBA" id="ARBA00022825"/>
    </source>
</evidence>
<keyword evidence="2" id="KW-0645">Protease</keyword>
<dbReference type="PROSITE" id="PS50106">
    <property type="entry name" value="PDZ"/>
    <property type="match status" value="1"/>
</dbReference>
<keyword evidence="7" id="KW-1185">Reference proteome</keyword>
<dbReference type="Gene3D" id="3.30.750.44">
    <property type="match status" value="1"/>
</dbReference>
<evidence type="ECO:0000313" key="7">
    <source>
        <dbReference type="Proteomes" id="UP000295023"/>
    </source>
</evidence>
<comment type="similarity">
    <text evidence="1">Belongs to the peptidase S41A family.</text>
</comment>
<keyword evidence="4" id="KW-0720">Serine protease</keyword>
<dbReference type="CDD" id="cd06782">
    <property type="entry name" value="cpPDZ_CPP-like"/>
    <property type="match status" value="1"/>
</dbReference>
<comment type="caution">
    <text evidence="6">The sequence shown here is derived from an EMBL/GenBank/DDBJ whole genome shotgun (WGS) entry which is preliminary data.</text>
</comment>
<dbReference type="PANTHER" id="PTHR32060">
    <property type="entry name" value="TAIL-SPECIFIC PROTEASE"/>
    <property type="match status" value="1"/>
</dbReference>
<dbReference type="GO" id="GO:0007165">
    <property type="term" value="P:signal transduction"/>
    <property type="evidence" value="ECO:0007669"/>
    <property type="project" value="TreeGrafter"/>
</dbReference>
<dbReference type="GO" id="GO:0006508">
    <property type="term" value="P:proteolysis"/>
    <property type="evidence" value="ECO:0007669"/>
    <property type="project" value="UniProtKB-KW"/>
</dbReference>
<dbReference type="InterPro" id="IPR005151">
    <property type="entry name" value="Tail-specific_protease"/>
</dbReference>
<protein>
    <submittedName>
        <fullName evidence="6">PDZ domain-containing protein</fullName>
    </submittedName>
</protein>
<dbReference type="EMBL" id="SKBM01000010">
    <property type="protein sequence ID" value="TCZ61388.1"/>
    <property type="molecule type" value="Genomic_DNA"/>
</dbReference>
<name>A0A4R4DML4_9PROT</name>
<dbReference type="Gene3D" id="2.30.42.10">
    <property type="match status" value="1"/>
</dbReference>
<dbReference type="RefSeq" id="WP_132289419.1">
    <property type="nucleotide sequence ID" value="NZ_SKBM01000010.1"/>
</dbReference>
<evidence type="ECO:0000256" key="1">
    <source>
        <dbReference type="ARBA" id="ARBA00009179"/>
    </source>
</evidence>
<dbReference type="PANTHER" id="PTHR32060:SF30">
    <property type="entry name" value="CARBOXY-TERMINAL PROCESSING PROTEASE CTPA"/>
    <property type="match status" value="1"/>
</dbReference>
<proteinExistence type="inferred from homology"/>
<evidence type="ECO:0000259" key="5">
    <source>
        <dbReference type="PROSITE" id="PS50106"/>
    </source>
</evidence>
<dbReference type="InterPro" id="IPR001478">
    <property type="entry name" value="PDZ"/>
</dbReference>
<dbReference type="SUPFAM" id="SSF50156">
    <property type="entry name" value="PDZ domain-like"/>
    <property type="match status" value="1"/>
</dbReference>
<evidence type="ECO:0000313" key="6">
    <source>
        <dbReference type="EMBL" id="TCZ61388.1"/>
    </source>
</evidence>
<dbReference type="GO" id="GO:0030288">
    <property type="term" value="C:outer membrane-bounded periplasmic space"/>
    <property type="evidence" value="ECO:0007669"/>
    <property type="project" value="TreeGrafter"/>
</dbReference>
<dbReference type="InterPro" id="IPR004447">
    <property type="entry name" value="Peptidase_S41A"/>
</dbReference>
<dbReference type="CDD" id="cd07560">
    <property type="entry name" value="Peptidase_S41_CPP"/>
    <property type="match status" value="1"/>
</dbReference>
<dbReference type="GO" id="GO:0008236">
    <property type="term" value="F:serine-type peptidase activity"/>
    <property type="evidence" value="ECO:0007669"/>
    <property type="project" value="UniProtKB-KW"/>
</dbReference>
<dbReference type="Pfam" id="PF17820">
    <property type="entry name" value="PDZ_6"/>
    <property type="match status" value="1"/>
</dbReference>
<gene>
    <name evidence="6" type="ORF">EXY23_12670</name>
</gene>
<dbReference type="SUPFAM" id="SSF52096">
    <property type="entry name" value="ClpP/crotonase"/>
    <property type="match status" value="1"/>
</dbReference>
<dbReference type="Pfam" id="PF03572">
    <property type="entry name" value="Peptidase_S41"/>
    <property type="match status" value="1"/>
</dbReference>
<feature type="domain" description="PDZ" evidence="5">
    <location>
        <begin position="128"/>
        <end position="194"/>
    </location>
</feature>
<dbReference type="OrthoDB" id="9812068at2"/>
<dbReference type="SMART" id="SM00245">
    <property type="entry name" value="TSPc"/>
    <property type="match status" value="1"/>
</dbReference>
<dbReference type="InterPro" id="IPR041489">
    <property type="entry name" value="PDZ_6"/>
</dbReference>
<dbReference type="Proteomes" id="UP000295023">
    <property type="component" value="Unassembled WGS sequence"/>
</dbReference>
<dbReference type="InterPro" id="IPR036034">
    <property type="entry name" value="PDZ_sf"/>
</dbReference>
<dbReference type="AlphaFoldDB" id="A0A4R4DML4"/>
<accession>A0A4R4DML4</accession>
<evidence type="ECO:0000256" key="3">
    <source>
        <dbReference type="ARBA" id="ARBA00022801"/>
    </source>
</evidence>
<organism evidence="6 7">
    <name type="scientific">Roseicella aquatilis</name>
    <dbReference type="NCBI Taxonomy" id="2527868"/>
    <lineage>
        <taxon>Bacteria</taxon>
        <taxon>Pseudomonadati</taxon>
        <taxon>Pseudomonadota</taxon>
        <taxon>Alphaproteobacteria</taxon>
        <taxon>Acetobacterales</taxon>
        <taxon>Roseomonadaceae</taxon>
        <taxon>Roseicella</taxon>
    </lineage>
</organism>
<dbReference type="Gene3D" id="3.90.226.10">
    <property type="entry name" value="2-enoyl-CoA Hydratase, Chain A, domain 1"/>
    <property type="match status" value="1"/>
</dbReference>
<evidence type="ECO:0000256" key="2">
    <source>
        <dbReference type="ARBA" id="ARBA00022670"/>
    </source>
</evidence>
<reference evidence="6 7" key="1">
    <citation type="submission" date="2019-03" db="EMBL/GenBank/DDBJ databases">
        <title>Paracraurococcus aquatilis NE82 genome sequence.</title>
        <authorList>
            <person name="Zhao Y."/>
            <person name="Du Z."/>
        </authorList>
    </citation>
    <scope>NUCLEOTIDE SEQUENCE [LARGE SCALE GENOMIC DNA]</scope>
    <source>
        <strain evidence="6 7">NE82</strain>
    </source>
</reference>
<keyword evidence="3" id="KW-0378">Hydrolase</keyword>
<sequence length="473" mass="49415">MLATAMGAVLERHLDLVQPAQLGLWSMRGLEVLEPAFHAELQSNTLLLSAPDRLLSARPMPVLPATGPPQAAALPLAAALSGMFDAAWRGSAAIRKAGPERMLRSAFEELFNHLDPYSRYMTPEEAMAARARRVGQSGLGLRLAAGRGREVVVAALTPDSPATLAGLRLGDRVLEVDGIPLSAQDLPAAAALLEGPAGTEVALRIERGRRRFTVLLLRSTVPPETLQAQRRDDILWLRLDGFSNATDLRLTEALQDGFRAARPRGVVLDLRGNRGGLLGQAVAVASAFLADGVVALTGGRHHDAARTYVSAGPDLTRGVPLVVLVDGRTASAAEIVAAALSDRGRGVVVGSATTGKGLIQAVVPLPNGGELLVTWSRVLAPRGWPIQGLGVIPALCTSLGPEAVAAGLAQLRGGEAPMGRVLARLRAARAPVPASEVTTLRNACPPAEGRPADLAAARSLIEQAEAYNTALAR</sequence>